<dbReference type="Pfam" id="PF19408">
    <property type="entry name" value="PKD_6"/>
    <property type="match status" value="1"/>
</dbReference>
<feature type="domain" description="PKD-like" evidence="1">
    <location>
        <begin position="21"/>
        <end position="88"/>
    </location>
</feature>
<proteinExistence type="predicted"/>
<evidence type="ECO:0000313" key="2">
    <source>
        <dbReference type="EMBL" id="CAB4160127.1"/>
    </source>
</evidence>
<protein>
    <recommendedName>
        <fullName evidence="1">PKD-like domain-containing protein</fullName>
    </recommendedName>
</protein>
<dbReference type="EMBL" id="LR796697">
    <property type="protein sequence ID" value="CAB4160127.1"/>
    <property type="molecule type" value="Genomic_DNA"/>
</dbReference>
<dbReference type="InterPro" id="IPR045829">
    <property type="entry name" value="PKD_6"/>
</dbReference>
<organism evidence="2">
    <name type="scientific">uncultured Caudovirales phage</name>
    <dbReference type="NCBI Taxonomy" id="2100421"/>
    <lineage>
        <taxon>Viruses</taxon>
        <taxon>Duplodnaviria</taxon>
        <taxon>Heunggongvirae</taxon>
        <taxon>Uroviricota</taxon>
        <taxon>Caudoviricetes</taxon>
        <taxon>Peduoviridae</taxon>
        <taxon>Maltschvirus</taxon>
        <taxon>Maltschvirus maltsch</taxon>
    </lineage>
</organism>
<evidence type="ECO:0000259" key="1">
    <source>
        <dbReference type="Pfam" id="PF19408"/>
    </source>
</evidence>
<gene>
    <name evidence="2" type="ORF">UFOVP723_73</name>
</gene>
<name>A0A6J5NML0_9CAUD</name>
<sequence>MKRLLFIAALLISSVSWSQLTTTNPDTVCYQTTALSTYTVPSVGAGTYTWTVPACATLVSGQGTNSIQVNWSACPAGLITNAITVSYTSPSGCPATPVTLNVLIYQVVPVITPVGPFCAGDPCVTLAATPAGGVWSGTGVTGNQFCPGASNSLITYTYTQSGCSFSASTGAQINPTPVLSPIQHN</sequence>
<accession>A0A6J5NML0</accession>
<reference evidence="2" key="1">
    <citation type="submission" date="2020-04" db="EMBL/GenBank/DDBJ databases">
        <authorList>
            <person name="Chiriac C."/>
            <person name="Salcher M."/>
            <person name="Ghai R."/>
            <person name="Kavagutti S V."/>
        </authorList>
    </citation>
    <scope>NUCLEOTIDE SEQUENCE</scope>
</reference>